<reference evidence="1" key="2">
    <citation type="submission" date="2025-09" db="UniProtKB">
        <authorList>
            <consortium name="EnsemblPlants"/>
        </authorList>
    </citation>
    <scope>IDENTIFICATION</scope>
</reference>
<name>A0ACD5Y2U1_AVESA</name>
<organism evidence="1 2">
    <name type="scientific">Avena sativa</name>
    <name type="common">Oat</name>
    <dbReference type="NCBI Taxonomy" id="4498"/>
    <lineage>
        <taxon>Eukaryota</taxon>
        <taxon>Viridiplantae</taxon>
        <taxon>Streptophyta</taxon>
        <taxon>Embryophyta</taxon>
        <taxon>Tracheophyta</taxon>
        <taxon>Spermatophyta</taxon>
        <taxon>Magnoliopsida</taxon>
        <taxon>Liliopsida</taxon>
        <taxon>Poales</taxon>
        <taxon>Poaceae</taxon>
        <taxon>BOP clade</taxon>
        <taxon>Pooideae</taxon>
        <taxon>Poodae</taxon>
        <taxon>Poeae</taxon>
        <taxon>Poeae Chloroplast Group 1 (Aveneae type)</taxon>
        <taxon>Aveninae</taxon>
        <taxon>Avena</taxon>
    </lineage>
</organism>
<evidence type="ECO:0000313" key="1">
    <source>
        <dbReference type="EnsemblPlants" id="AVESA.00010b.r2.5CG0891560.1.CDS"/>
    </source>
</evidence>
<accession>A0ACD5Y2U1</accession>
<dbReference type="EnsemblPlants" id="AVESA.00010b.r2.5CG0891560.1">
    <property type="protein sequence ID" value="AVESA.00010b.r2.5CG0891560.1.CDS"/>
    <property type="gene ID" value="AVESA.00010b.r2.5CG0891560"/>
</dbReference>
<keyword evidence="2" id="KW-1185">Reference proteome</keyword>
<reference evidence="1" key="1">
    <citation type="submission" date="2021-05" db="EMBL/GenBank/DDBJ databases">
        <authorList>
            <person name="Scholz U."/>
            <person name="Mascher M."/>
            <person name="Fiebig A."/>
        </authorList>
    </citation>
    <scope>NUCLEOTIDE SEQUENCE [LARGE SCALE GENOMIC DNA]</scope>
</reference>
<evidence type="ECO:0000313" key="2">
    <source>
        <dbReference type="Proteomes" id="UP001732700"/>
    </source>
</evidence>
<protein>
    <submittedName>
        <fullName evidence="1">Uncharacterized protein</fullName>
    </submittedName>
</protein>
<proteinExistence type="predicted"/>
<sequence>MLVSAQKDAESHNQHCLLISFDLGSIMIFLRLFCAVLVDKFFCLPANLLRIDYASCVWITEELTNMAERNLCFLSAVDPRYITQYPVCPGPPPVAPPIYPPPVAPPNIPHFKVYIGKIAPTVDNNFVISLLQVCGVVKSWEPVRNPIDGTHTGFGFCEFESAECCHRARRLLNKLSIDGQELVLNVDQATRDAPFRYSDTDKDAMERIRSMIEERMKNKLPRPPTPAVQVSACTIDNGNDDAQSSALEERKIRRQCENEEHLVGMKDVGSQCKKDREVSAAGKSSLQIDEAPPMHVPMECESAVEHARKNLHRKSLVSDKQNISAGEEVALELRATSKSGHKKPLDAKQLLATVPKVKEELFAHDVNWAIYDKYGLHERMRPRISRKTTEVFGQELGEFVDYVVAATKEHVTAPRMLELLESLLDDDAERFVLVMWRKLIFEIRKVEEGLA</sequence>
<dbReference type="Proteomes" id="UP001732700">
    <property type="component" value="Chromosome 5C"/>
</dbReference>